<dbReference type="Proteomes" id="UP000887565">
    <property type="component" value="Unplaced"/>
</dbReference>
<dbReference type="WBParaSite" id="nRc.2.0.1.t32656-RA">
    <property type="protein sequence ID" value="nRc.2.0.1.t32656-RA"/>
    <property type="gene ID" value="nRc.2.0.1.g32656"/>
</dbReference>
<organism evidence="1 2">
    <name type="scientific">Romanomermis culicivorax</name>
    <name type="common">Nematode worm</name>
    <dbReference type="NCBI Taxonomy" id="13658"/>
    <lineage>
        <taxon>Eukaryota</taxon>
        <taxon>Metazoa</taxon>
        <taxon>Ecdysozoa</taxon>
        <taxon>Nematoda</taxon>
        <taxon>Enoplea</taxon>
        <taxon>Dorylaimia</taxon>
        <taxon>Mermithida</taxon>
        <taxon>Mermithoidea</taxon>
        <taxon>Mermithidae</taxon>
        <taxon>Romanomermis</taxon>
    </lineage>
</organism>
<keyword evidence="1" id="KW-1185">Reference proteome</keyword>
<protein>
    <submittedName>
        <fullName evidence="2">Uncharacterized protein</fullName>
    </submittedName>
</protein>
<evidence type="ECO:0000313" key="1">
    <source>
        <dbReference type="Proteomes" id="UP000887565"/>
    </source>
</evidence>
<name>A0A915K2V6_ROMCU</name>
<proteinExistence type="predicted"/>
<evidence type="ECO:0000313" key="2">
    <source>
        <dbReference type="WBParaSite" id="nRc.2.0.1.t32656-RA"/>
    </source>
</evidence>
<reference evidence="2" key="1">
    <citation type="submission" date="2022-11" db="UniProtKB">
        <authorList>
            <consortium name="WormBaseParasite"/>
        </authorList>
    </citation>
    <scope>IDENTIFICATION</scope>
</reference>
<dbReference type="AlphaFoldDB" id="A0A915K2V6"/>
<accession>A0A915K2V6</accession>
<sequence>MVKSSSFPTCRCLPTRSDMNPDFTETGAVFYPEIMRRAQAGFYTPDSGSVPALGEAGHGF</sequence>